<dbReference type="InterPro" id="IPR051283">
    <property type="entry name" value="Sec_Metabolite_Acyltrans"/>
</dbReference>
<organism evidence="2 3">
    <name type="scientific">Hibiscus sabdariffa</name>
    <name type="common">roselle</name>
    <dbReference type="NCBI Taxonomy" id="183260"/>
    <lineage>
        <taxon>Eukaryota</taxon>
        <taxon>Viridiplantae</taxon>
        <taxon>Streptophyta</taxon>
        <taxon>Embryophyta</taxon>
        <taxon>Tracheophyta</taxon>
        <taxon>Spermatophyta</taxon>
        <taxon>Magnoliopsida</taxon>
        <taxon>eudicotyledons</taxon>
        <taxon>Gunneridae</taxon>
        <taxon>Pentapetalae</taxon>
        <taxon>rosids</taxon>
        <taxon>malvids</taxon>
        <taxon>Malvales</taxon>
        <taxon>Malvaceae</taxon>
        <taxon>Malvoideae</taxon>
        <taxon>Hibiscus</taxon>
    </lineage>
</organism>
<dbReference type="PANTHER" id="PTHR31896:SF50">
    <property type="entry name" value="BAHD ACYLTRANSFERASE DCR"/>
    <property type="match status" value="1"/>
</dbReference>
<dbReference type="Proteomes" id="UP001396334">
    <property type="component" value="Unassembled WGS sequence"/>
</dbReference>
<gene>
    <name evidence="2" type="ORF">V6N11_024669</name>
</gene>
<evidence type="ECO:0000313" key="3">
    <source>
        <dbReference type="Proteomes" id="UP001396334"/>
    </source>
</evidence>
<dbReference type="PANTHER" id="PTHR31896">
    <property type="entry name" value="FAMILY REGULATORY PROTEIN, PUTATIVE (AFU_ORTHOLOGUE AFUA_3G14730)-RELATED"/>
    <property type="match status" value="1"/>
</dbReference>
<sequence length="215" mass="24071">MELVNGVFIGCSVNNAVTDGTSFWHFFNTFTEITKGALKISKVPDFCRETVFNSQVVLKFPLADPPLLSPATNRITEISSFQSLCAQLWRSVTRARNLEPTKTTTFRIAVNCRHRLDPKLNPYYFGNAIQSIPNFALVGELLANDMSWGANLLHKNMVAHDNEMVRQGVEDWEGQPRLFPLGNADGASITMGSSPQFLMYKNDFGWGQAFGSEER</sequence>
<comment type="caution">
    <text evidence="2">The sequence shown here is derived from an EMBL/GenBank/DDBJ whole genome shotgun (WGS) entry which is preliminary data.</text>
</comment>
<reference evidence="2 3" key="1">
    <citation type="journal article" date="2024" name="G3 (Bethesda)">
        <title>Genome assembly of Hibiscus sabdariffa L. provides insights into metabolisms of medicinal natural products.</title>
        <authorList>
            <person name="Kim T."/>
        </authorList>
    </citation>
    <scope>NUCLEOTIDE SEQUENCE [LARGE SCALE GENOMIC DNA]</scope>
    <source>
        <strain evidence="2">TK-2024</strain>
        <tissue evidence="2">Old leaves</tissue>
    </source>
</reference>
<name>A0ABR2QMU4_9ROSI</name>
<dbReference type="InterPro" id="IPR023213">
    <property type="entry name" value="CAT-like_dom_sf"/>
</dbReference>
<evidence type="ECO:0000313" key="2">
    <source>
        <dbReference type="EMBL" id="KAK9001976.1"/>
    </source>
</evidence>
<dbReference type="Gene3D" id="3.30.559.10">
    <property type="entry name" value="Chloramphenicol acetyltransferase-like domain"/>
    <property type="match status" value="2"/>
</dbReference>
<accession>A0ABR2QMU4</accession>
<evidence type="ECO:0000256" key="1">
    <source>
        <dbReference type="ARBA" id="ARBA00022679"/>
    </source>
</evidence>
<keyword evidence="1" id="KW-0808">Transferase</keyword>
<keyword evidence="3" id="KW-1185">Reference proteome</keyword>
<dbReference type="EMBL" id="JBBPBN010000035">
    <property type="protein sequence ID" value="KAK9001976.1"/>
    <property type="molecule type" value="Genomic_DNA"/>
</dbReference>
<dbReference type="Pfam" id="PF02458">
    <property type="entry name" value="Transferase"/>
    <property type="match status" value="2"/>
</dbReference>
<proteinExistence type="predicted"/>
<protein>
    <submittedName>
        <fullName evidence="2">Uncharacterized protein</fullName>
    </submittedName>
</protein>